<dbReference type="InterPro" id="IPR049401">
    <property type="entry name" value="DZF_dom_N"/>
</dbReference>
<dbReference type="PANTHER" id="PTHR46447:SF1">
    <property type="entry name" value="INTERLEUKIN ENHANCER-BINDING FACTOR 2"/>
    <property type="match status" value="1"/>
</dbReference>
<organism evidence="9 10">
    <name type="scientific">Ditylenchus dipsaci</name>
    <dbReference type="NCBI Taxonomy" id="166011"/>
    <lineage>
        <taxon>Eukaryota</taxon>
        <taxon>Metazoa</taxon>
        <taxon>Ecdysozoa</taxon>
        <taxon>Nematoda</taxon>
        <taxon>Chromadorea</taxon>
        <taxon>Rhabditida</taxon>
        <taxon>Tylenchina</taxon>
        <taxon>Tylenchomorpha</taxon>
        <taxon>Sphaerularioidea</taxon>
        <taxon>Anguinidae</taxon>
        <taxon>Anguininae</taxon>
        <taxon>Ditylenchus</taxon>
    </lineage>
</organism>
<dbReference type="InterPro" id="IPR006561">
    <property type="entry name" value="DZF_dom"/>
</dbReference>
<evidence type="ECO:0000256" key="2">
    <source>
        <dbReference type="ARBA" id="ARBA00023015"/>
    </source>
</evidence>
<dbReference type="PROSITE" id="PS50152">
    <property type="entry name" value="25A_SYNTH_3"/>
    <property type="match status" value="1"/>
</dbReference>
<keyword evidence="3" id="KW-0238">DNA-binding</keyword>
<dbReference type="GO" id="GO:0071013">
    <property type="term" value="C:catalytic step 2 spliceosome"/>
    <property type="evidence" value="ECO:0007669"/>
    <property type="project" value="TreeGrafter"/>
</dbReference>
<dbReference type="Pfam" id="PF20965">
    <property type="entry name" value="DZF_C"/>
    <property type="match status" value="1"/>
</dbReference>
<feature type="region of interest" description="Disordered" evidence="7">
    <location>
        <begin position="123"/>
        <end position="158"/>
    </location>
</feature>
<keyword evidence="9" id="KW-1185">Reference proteome</keyword>
<keyword evidence="4" id="KW-0010">Activator</keyword>
<evidence type="ECO:0000256" key="7">
    <source>
        <dbReference type="SAM" id="MobiDB-lite"/>
    </source>
</evidence>
<dbReference type="GO" id="GO:0003677">
    <property type="term" value="F:DNA binding"/>
    <property type="evidence" value="ECO:0007669"/>
    <property type="project" value="UniProtKB-KW"/>
</dbReference>
<sequence length="585" mass="65144">MDEIPEEVIAKLRKFTDNLTNFEDELDKFLSVSIAEQSQLPPLEKARNDLTSLFALNSLYWTYLSCEGKNPKEDSELAAELKRAKEYMNKLKQYDDNALRPKVNQRASKAFVRNALFDFGAESDQQQGEENDDWDHEESSALPGTEEPVKKKSKKTTLKRIPENIRQHFCCPLLYFPGPHFGSEPVKYVAPAKPQPEVKPEAKASPAVAAAPKPTPLKSAKVSAPAQRKIDYTHLAASYSFRPAPFDQYICEDVFPRNDSDEATLTQLLLNRHQAITPGANEQAAIQSLVTKIHQILDRIVVNPDSFMAVAIEEVREVGSFKKGTMVTKSNVADLVIILKSLPTIESVNALGQKIVQDLKTDPKEVYGAVTREYGCEIAGTQAVVRLLVTILPQNAGLLDPDLHLSERVLQSNMATIRHARWFEEHATHSSVKLLIRILKDIKKRFDGFKNLNIWCIELLSHYCVMHTRNRSPLPLASAFKRFFQILATGMLLPTSPSLVDPDMDNICSTAQTLLRVILHGGAEQVLGMDAKSVVNVASELTVWNNVVVTPLEKAYSAADMEPYYGEQAMDTTNSSGAVEVKTGA</sequence>
<dbReference type="InterPro" id="IPR043519">
    <property type="entry name" value="NT_sf"/>
</dbReference>
<dbReference type="WBParaSite" id="jg24344">
    <property type="protein sequence ID" value="jg24344"/>
    <property type="gene ID" value="jg24344"/>
</dbReference>
<protein>
    <submittedName>
        <fullName evidence="10">DZF domain-containing protein</fullName>
    </submittedName>
</protein>
<evidence type="ECO:0000256" key="6">
    <source>
        <dbReference type="ARBA" id="ARBA00023242"/>
    </source>
</evidence>
<reference evidence="10" key="1">
    <citation type="submission" date="2022-11" db="UniProtKB">
        <authorList>
            <consortium name="WormBaseParasite"/>
        </authorList>
    </citation>
    <scope>IDENTIFICATION</scope>
</reference>
<evidence type="ECO:0000256" key="4">
    <source>
        <dbReference type="ARBA" id="ARBA00023159"/>
    </source>
</evidence>
<dbReference type="PANTHER" id="PTHR46447">
    <property type="entry name" value="INTERLEUKIN ENHANCER-BINDING FACTOR"/>
    <property type="match status" value="1"/>
</dbReference>
<comment type="subcellular location">
    <subcellularLocation>
        <location evidence="1">Nucleus</location>
    </subcellularLocation>
</comment>
<dbReference type="FunFam" id="3.30.460.10:FF:000058">
    <property type="entry name" value="Interleukin enhancer-binding factor 2"/>
    <property type="match status" value="1"/>
</dbReference>
<evidence type="ECO:0000259" key="8">
    <source>
        <dbReference type="PROSITE" id="PS51703"/>
    </source>
</evidence>
<keyword evidence="6" id="KW-0539">Nucleus</keyword>
<keyword evidence="5" id="KW-0804">Transcription</keyword>
<dbReference type="AlphaFoldDB" id="A0A915DXX9"/>
<feature type="compositionally biased region" description="Acidic residues" evidence="7">
    <location>
        <begin position="127"/>
        <end position="136"/>
    </location>
</feature>
<evidence type="ECO:0000256" key="3">
    <source>
        <dbReference type="ARBA" id="ARBA00023125"/>
    </source>
</evidence>
<dbReference type="SUPFAM" id="SSF81301">
    <property type="entry name" value="Nucleotidyltransferase"/>
    <property type="match status" value="1"/>
</dbReference>
<dbReference type="Pfam" id="PF04000">
    <property type="entry name" value="Sas10_Utp3"/>
    <property type="match status" value="1"/>
</dbReference>
<dbReference type="InterPro" id="IPR007146">
    <property type="entry name" value="Sas10/Utp3/C1D"/>
</dbReference>
<dbReference type="Pfam" id="PF07528">
    <property type="entry name" value="DZF_N"/>
    <property type="match status" value="1"/>
</dbReference>
<dbReference type="GO" id="GO:0003725">
    <property type="term" value="F:double-stranded RNA binding"/>
    <property type="evidence" value="ECO:0007669"/>
    <property type="project" value="TreeGrafter"/>
</dbReference>
<dbReference type="SMART" id="SM00572">
    <property type="entry name" value="DZF"/>
    <property type="match status" value="1"/>
</dbReference>
<dbReference type="InterPro" id="IPR052134">
    <property type="entry name" value="ILF2"/>
</dbReference>
<evidence type="ECO:0000313" key="9">
    <source>
        <dbReference type="Proteomes" id="UP000887574"/>
    </source>
</evidence>
<name>A0A915DXX9_9BILA</name>
<dbReference type="InterPro" id="IPR049402">
    <property type="entry name" value="DZF_dom_C"/>
</dbReference>
<dbReference type="Gene3D" id="1.10.1410.40">
    <property type="match status" value="1"/>
</dbReference>
<evidence type="ECO:0000313" key="10">
    <source>
        <dbReference type="WBParaSite" id="jg24344"/>
    </source>
</evidence>
<dbReference type="Gene3D" id="3.30.460.10">
    <property type="entry name" value="Beta Polymerase, domain 2"/>
    <property type="match status" value="1"/>
</dbReference>
<keyword evidence="2" id="KW-0805">Transcription regulation</keyword>
<dbReference type="PROSITE" id="PS51703">
    <property type="entry name" value="DZF"/>
    <property type="match status" value="1"/>
</dbReference>
<dbReference type="GO" id="GO:0045893">
    <property type="term" value="P:positive regulation of DNA-templated transcription"/>
    <property type="evidence" value="ECO:0007669"/>
    <property type="project" value="TreeGrafter"/>
</dbReference>
<evidence type="ECO:0000256" key="5">
    <source>
        <dbReference type="ARBA" id="ARBA00023163"/>
    </source>
</evidence>
<evidence type="ECO:0000256" key="1">
    <source>
        <dbReference type="ARBA" id="ARBA00004123"/>
    </source>
</evidence>
<feature type="domain" description="DZF" evidence="8">
    <location>
        <begin position="239"/>
        <end position="569"/>
    </location>
</feature>
<dbReference type="Proteomes" id="UP000887574">
    <property type="component" value="Unplaced"/>
</dbReference>
<proteinExistence type="predicted"/>
<accession>A0A915DXX9</accession>